<comment type="caution">
    <text evidence="12">The sequence shown here is derived from an EMBL/GenBank/DDBJ whole genome shotgun (WGS) entry which is preliminary data.</text>
</comment>
<sequence>MFSKKVCILKFKCMCRLSCLCKCEHQTTLTMLPAESSTAKPLPSLQVLADKTIRLTQQDQAFHNLSKTEKEIEKDLEIENRDPPNSTIGRYRHRGRRVLHSKQVLLMIVVLNVVDCLLVLGELMLDIHYMKDLVEESRTTTDNFFKAMQRKYPSVIPESDSMSMFYKKVVQANCTWKQAPGWIENSGGNSLNNLHSKKYHGNKTSFQSKNISKDSIHPLYIVNSWNTFKENLNFPHRARDKRLTADTKESEFEAHDKNFVQNDNTKLGSTDSTLNEEKIEWDETYIENDYSKFENSHTTLFSKQIFQTVEDSTEQDVAGALHKASTIILGVLFLEAILKIICMGPLIVRHKFEFFDSIIVICSFVLDLVFIKGLTSYHIEDFVFILTFLLPWRVIRVANSLLVSVRDHEHFHVKLIYKQKKTAITQLRQNKIKETALENYIEKLEKILESEGISQWKIQRLKAVFMRAGCPKFNVLGSFASLALGSVMDGLEALGRSEHDNNNDTKDLFLSSPITKSDTIGCFESPPRRKSVASLPTPTSVRMTEFLLPKRDQFKSSPPPRRATLETTFSFTSESEENKSLTDHEKSSAGMALKPRITVSEA</sequence>
<feature type="region of interest" description="Disordered" evidence="10">
    <location>
        <begin position="549"/>
        <end position="602"/>
    </location>
</feature>
<dbReference type="EMBL" id="JBJQND010000017">
    <property type="protein sequence ID" value="KAL3842988.1"/>
    <property type="molecule type" value="Genomic_DNA"/>
</dbReference>
<keyword evidence="6 11" id="KW-1133">Transmembrane helix</keyword>
<accession>A0ABD3U456</accession>
<keyword evidence="13" id="KW-1185">Reference proteome</keyword>
<keyword evidence="5" id="KW-0851">Voltage-gated channel</keyword>
<evidence type="ECO:0000256" key="10">
    <source>
        <dbReference type="SAM" id="MobiDB-lite"/>
    </source>
</evidence>
<evidence type="ECO:0000313" key="13">
    <source>
        <dbReference type="Proteomes" id="UP001634394"/>
    </source>
</evidence>
<dbReference type="PANTHER" id="PTHR46480:SF1">
    <property type="entry name" value="VOLTAGE-GATED HYDROGEN CHANNEL 1"/>
    <property type="match status" value="1"/>
</dbReference>
<keyword evidence="3" id="KW-1003">Cell membrane</keyword>
<reference evidence="12 13" key="1">
    <citation type="submission" date="2024-11" db="EMBL/GenBank/DDBJ databases">
        <title>Chromosome-level genome assembly of the freshwater bivalve Anodonta woodiana.</title>
        <authorList>
            <person name="Chen X."/>
        </authorList>
    </citation>
    <scope>NUCLEOTIDE SEQUENCE [LARGE SCALE GENOMIC DNA]</scope>
    <source>
        <strain evidence="12">MN2024</strain>
        <tissue evidence="12">Gills</tissue>
    </source>
</reference>
<dbReference type="PANTHER" id="PTHR46480">
    <property type="entry name" value="F20B24.22"/>
    <property type="match status" value="1"/>
</dbReference>
<keyword evidence="7" id="KW-0406">Ion transport</keyword>
<feature type="compositionally biased region" description="Basic and acidic residues" evidence="10">
    <location>
        <begin position="576"/>
        <end position="587"/>
    </location>
</feature>
<evidence type="ECO:0000256" key="9">
    <source>
        <dbReference type="ARBA" id="ARBA00023303"/>
    </source>
</evidence>
<dbReference type="GO" id="GO:0034702">
    <property type="term" value="C:monoatomic ion channel complex"/>
    <property type="evidence" value="ECO:0007669"/>
    <property type="project" value="UniProtKB-KW"/>
</dbReference>
<evidence type="ECO:0000256" key="6">
    <source>
        <dbReference type="ARBA" id="ARBA00022989"/>
    </source>
</evidence>
<keyword evidence="2" id="KW-0813">Transport</keyword>
<keyword evidence="8 11" id="KW-0472">Membrane</keyword>
<keyword evidence="4 11" id="KW-0812">Transmembrane</keyword>
<evidence type="ECO:0000313" key="12">
    <source>
        <dbReference type="EMBL" id="KAL3842988.1"/>
    </source>
</evidence>
<gene>
    <name evidence="12" type="ORF">ACJMK2_020956</name>
</gene>
<feature type="transmembrane region" description="Helical" evidence="11">
    <location>
        <begin position="327"/>
        <end position="347"/>
    </location>
</feature>
<dbReference type="Gene3D" id="1.20.120.350">
    <property type="entry name" value="Voltage-gated potassium channels. Chain C"/>
    <property type="match status" value="1"/>
</dbReference>
<evidence type="ECO:0000256" key="4">
    <source>
        <dbReference type="ARBA" id="ARBA00022692"/>
    </source>
</evidence>
<comment type="subcellular location">
    <subcellularLocation>
        <location evidence="1">Cell membrane</location>
        <topology evidence="1">Multi-pass membrane protein</topology>
    </subcellularLocation>
</comment>
<keyword evidence="9" id="KW-0407">Ion channel</keyword>
<dbReference type="GO" id="GO:0005886">
    <property type="term" value="C:plasma membrane"/>
    <property type="evidence" value="ECO:0007669"/>
    <property type="project" value="UniProtKB-SubCell"/>
</dbReference>
<dbReference type="GO" id="GO:0034220">
    <property type="term" value="P:monoatomic ion transmembrane transport"/>
    <property type="evidence" value="ECO:0007669"/>
    <property type="project" value="UniProtKB-KW"/>
</dbReference>
<dbReference type="Proteomes" id="UP001634394">
    <property type="component" value="Unassembled WGS sequence"/>
</dbReference>
<organism evidence="12 13">
    <name type="scientific">Sinanodonta woodiana</name>
    <name type="common">Chinese pond mussel</name>
    <name type="synonym">Anodonta woodiana</name>
    <dbReference type="NCBI Taxonomy" id="1069815"/>
    <lineage>
        <taxon>Eukaryota</taxon>
        <taxon>Metazoa</taxon>
        <taxon>Spiralia</taxon>
        <taxon>Lophotrochozoa</taxon>
        <taxon>Mollusca</taxon>
        <taxon>Bivalvia</taxon>
        <taxon>Autobranchia</taxon>
        <taxon>Heteroconchia</taxon>
        <taxon>Palaeoheterodonta</taxon>
        <taxon>Unionida</taxon>
        <taxon>Unionoidea</taxon>
        <taxon>Unionidae</taxon>
        <taxon>Unioninae</taxon>
        <taxon>Sinanodonta</taxon>
    </lineage>
</organism>
<feature type="transmembrane region" description="Helical" evidence="11">
    <location>
        <begin position="354"/>
        <end position="371"/>
    </location>
</feature>
<proteinExistence type="predicted"/>
<evidence type="ECO:0000256" key="11">
    <source>
        <dbReference type="SAM" id="Phobius"/>
    </source>
</evidence>
<evidence type="ECO:0000256" key="3">
    <source>
        <dbReference type="ARBA" id="ARBA00022475"/>
    </source>
</evidence>
<name>A0ABD3U456_SINWO</name>
<dbReference type="InterPro" id="IPR031846">
    <property type="entry name" value="Hvcn1"/>
</dbReference>
<dbReference type="AlphaFoldDB" id="A0ABD3U456"/>
<evidence type="ECO:0000256" key="5">
    <source>
        <dbReference type="ARBA" id="ARBA00022882"/>
    </source>
</evidence>
<evidence type="ECO:0000256" key="2">
    <source>
        <dbReference type="ARBA" id="ARBA00022448"/>
    </source>
</evidence>
<evidence type="ECO:0008006" key="14">
    <source>
        <dbReference type="Google" id="ProtNLM"/>
    </source>
</evidence>
<dbReference type="InterPro" id="IPR027359">
    <property type="entry name" value="Volt_channel_dom_sf"/>
</dbReference>
<feature type="transmembrane region" description="Helical" evidence="11">
    <location>
        <begin position="104"/>
        <end position="125"/>
    </location>
</feature>
<evidence type="ECO:0000256" key="7">
    <source>
        <dbReference type="ARBA" id="ARBA00023065"/>
    </source>
</evidence>
<protein>
    <recommendedName>
        <fullName evidence="14">Voltage-gated hydrogen channel 1</fullName>
    </recommendedName>
</protein>
<evidence type="ECO:0000256" key="8">
    <source>
        <dbReference type="ARBA" id="ARBA00023136"/>
    </source>
</evidence>
<evidence type="ECO:0000256" key="1">
    <source>
        <dbReference type="ARBA" id="ARBA00004651"/>
    </source>
</evidence>